<dbReference type="Pfam" id="PF08397">
    <property type="entry name" value="IMD"/>
    <property type="match status" value="1"/>
</dbReference>
<dbReference type="PANTHER" id="PTHR15708:SF10">
    <property type="entry name" value="PROTEIN MTSS 1"/>
    <property type="match status" value="1"/>
</dbReference>
<dbReference type="Gene3D" id="1.20.1270.60">
    <property type="entry name" value="Arfaptin homology (AH) domain/BAR domain"/>
    <property type="match status" value="1"/>
</dbReference>
<sequence>MRGRAWRYRGEEAGRHECAPEGAGERRLGDTRARLCSSYPIWEDFISKAVKLQSQLRTTVVAVAAFLDAFQKVADLATSTRGEQMEEMQRCLRERGRS</sequence>
<reference evidence="2 3" key="1">
    <citation type="journal article" date="2019" name="Mol. Ecol. Resour.">
        <title>Chromosome-level genome assembly of Triplophysa tibetana, a fish adapted to the harsh high-altitude environment of the Tibetan Plateau.</title>
        <authorList>
            <person name="Yang X."/>
            <person name="Liu H."/>
            <person name="Ma Z."/>
            <person name="Zou Y."/>
            <person name="Zou M."/>
            <person name="Mao Y."/>
            <person name="Li X."/>
            <person name="Wang H."/>
            <person name="Chen T."/>
            <person name="Wang W."/>
            <person name="Yang R."/>
        </authorList>
    </citation>
    <scope>NUCLEOTIDE SEQUENCE [LARGE SCALE GENOMIC DNA]</scope>
    <source>
        <strain evidence="2">TTIB1903HZAU</strain>
        <tissue evidence="2">Muscle</tissue>
    </source>
</reference>
<gene>
    <name evidence="2" type="ORF">E1301_Tti013305</name>
</gene>
<dbReference type="GO" id="GO:0003779">
    <property type="term" value="F:actin binding"/>
    <property type="evidence" value="ECO:0007669"/>
    <property type="project" value="InterPro"/>
</dbReference>
<dbReference type="PANTHER" id="PTHR15708">
    <property type="entry name" value="ACTIN BUNDLING/MISSING IN METASTASIS-RELATED"/>
    <property type="match status" value="1"/>
</dbReference>
<evidence type="ECO:0000313" key="2">
    <source>
        <dbReference type="EMBL" id="KAA0702932.1"/>
    </source>
</evidence>
<dbReference type="InterPro" id="IPR030127">
    <property type="entry name" value="MTSS1/MTSS2"/>
</dbReference>
<dbReference type="SUPFAM" id="SSF103657">
    <property type="entry name" value="BAR/IMD domain-like"/>
    <property type="match status" value="1"/>
</dbReference>
<dbReference type="InterPro" id="IPR013606">
    <property type="entry name" value="I-BAR_dom"/>
</dbReference>
<evidence type="ECO:0000313" key="3">
    <source>
        <dbReference type="Proteomes" id="UP000324632"/>
    </source>
</evidence>
<dbReference type="GO" id="GO:0032233">
    <property type="term" value="P:positive regulation of actin filament bundle assembly"/>
    <property type="evidence" value="ECO:0007669"/>
    <property type="project" value="TreeGrafter"/>
</dbReference>
<name>A0A5A9MYX7_9TELE</name>
<protein>
    <submittedName>
        <fullName evidence="2">Metastasis suppressor protein 1</fullName>
    </submittedName>
</protein>
<dbReference type="GO" id="GO:0015629">
    <property type="term" value="C:actin cytoskeleton"/>
    <property type="evidence" value="ECO:0007669"/>
    <property type="project" value="TreeGrafter"/>
</dbReference>
<organism evidence="2 3">
    <name type="scientific">Triplophysa tibetana</name>
    <dbReference type="NCBI Taxonomy" id="1572043"/>
    <lineage>
        <taxon>Eukaryota</taxon>
        <taxon>Metazoa</taxon>
        <taxon>Chordata</taxon>
        <taxon>Craniata</taxon>
        <taxon>Vertebrata</taxon>
        <taxon>Euteleostomi</taxon>
        <taxon>Actinopterygii</taxon>
        <taxon>Neopterygii</taxon>
        <taxon>Teleostei</taxon>
        <taxon>Ostariophysi</taxon>
        <taxon>Cypriniformes</taxon>
        <taxon>Nemacheilidae</taxon>
        <taxon>Triplophysa</taxon>
    </lineage>
</organism>
<dbReference type="GO" id="GO:0007009">
    <property type="term" value="P:plasma membrane organization"/>
    <property type="evidence" value="ECO:0007669"/>
    <property type="project" value="InterPro"/>
</dbReference>
<proteinExistence type="predicted"/>
<dbReference type="GO" id="GO:0005543">
    <property type="term" value="F:phospholipid binding"/>
    <property type="evidence" value="ECO:0007669"/>
    <property type="project" value="TreeGrafter"/>
</dbReference>
<evidence type="ECO:0000259" key="1">
    <source>
        <dbReference type="PROSITE" id="PS51338"/>
    </source>
</evidence>
<dbReference type="GO" id="GO:0034334">
    <property type="term" value="P:adherens junction maintenance"/>
    <property type="evidence" value="ECO:0007669"/>
    <property type="project" value="TreeGrafter"/>
</dbReference>
<dbReference type="InterPro" id="IPR027267">
    <property type="entry name" value="AH/BAR_dom_sf"/>
</dbReference>
<comment type="caution">
    <text evidence="2">The sequence shown here is derived from an EMBL/GenBank/DDBJ whole genome shotgun (WGS) entry which is preliminary data.</text>
</comment>
<dbReference type="EMBL" id="SOYY01000024">
    <property type="protein sequence ID" value="KAA0702932.1"/>
    <property type="molecule type" value="Genomic_DNA"/>
</dbReference>
<dbReference type="AlphaFoldDB" id="A0A5A9MYX7"/>
<feature type="domain" description="IMD" evidence="1">
    <location>
        <begin position="38"/>
        <end position="98"/>
    </location>
</feature>
<dbReference type="Proteomes" id="UP000324632">
    <property type="component" value="Chromosome 24"/>
</dbReference>
<accession>A0A5A9MYX7</accession>
<dbReference type="GO" id="GO:0009898">
    <property type="term" value="C:cytoplasmic side of plasma membrane"/>
    <property type="evidence" value="ECO:0007669"/>
    <property type="project" value="TreeGrafter"/>
</dbReference>
<keyword evidence="3" id="KW-1185">Reference proteome</keyword>
<dbReference type="PROSITE" id="PS51338">
    <property type="entry name" value="IMD"/>
    <property type="match status" value="1"/>
</dbReference>